<evidence type="ECO:0000256" key="1">
    <source>
        <dbReference type="SAM" id="MobiDB-lite"/>
    </source>
</evidence>
<dbReference type="PANTHER" id="PTHR38631:SF1">
    <property type="entry name" value="DUF2780 DOMAIN-CONTAINING PROTEIN-RELATED"/>
    <property type="match status" value="1"/>
</dbReference>
<organism evidence="3 4">
    <name type="scientific">Caenorhabditis auriculariae</name>
    <dbReference type="NCBI Taxonomy" id="2777116"/>
    <lineage>
        <taxon>Eukaryota</taxon>
        <taxon>Metazoa</taxon>
        <taxon>Ecdysozoa</taxon>
        <taxon>Nematoda</taxon>
        <taxon>Chromadorea</taxon>
        <taxon>Rhabditida</taxon>
        <taxon>Rhabditina</taxon>
        <taxon>Rhabditomorpha</taxon>
        <taxon>Rhabditoidea</taxon>
        <taxon>Rhabditidae</taxon>
        <taxon>Peloderinae</taxon>
        <taxon>Caenorhabditis</taxon>
    </lineage>
</organism>
<keyword evidence="4" id="KW-1185">Reference proteome</keyword>
<feature type="domain" description="DUF7774" evidence="2">
    <location>
        <begin position="159"/>
        <end position="248"/>
    </location>
</feature>
<feature type="compositionally biased region" description="Basic and acidic residues" evidence="1">
    <location>
        <begin position="58"/>
        <end position="80"/>
    </location>
</feature>
<dbReference type="AlphaFoldDB" id="A0A8S1HAW0"/>
<name>A0A8S1HAW0_9PELO</name>
<feature type="compositionally biased region" description="Basic and acidic residues" evidence="1">
    <location>
        <begin position="1"/>
        <end position="10"/>
    </location>
</feature>
<feature type="compositionally biased region" description="Basic and acidic residues" evidence="1">
    <location>
        <begin position="24"/>
        <end position="43"/>
    </location>
</feature>
<dbReference type="OrthoDB" id="5868784at2759"/>
<feature type="region of interest" description="Disordered" evidence="1">
    <location>
        <begin position="1"/>
        <end position="81"/>
    </location>
</feature>
<dbReference type="PANTHER" id="PTHR38631">
    <property type="match status" value="1"/>
</dbReference>
<dbReference type="Pfam" id="PF24983">
    <property type="entry name" value="DUF7774"/>
    <property type="match status" value="1"/>
</dbReference>
<evidence type="ECO:0000313" key="3">
    <source>
        <dbReference type="EMBL" id="CAD6192292.1"/>
    </source>
</evidence>
<dbReference type="Proteomes" id="UP000835052">
    <property type="component" value="Unassembled WGS sequence"/>
</dbReference>
<proteinExistence type="predicted"/>
<comment type="caution">
    <text evidence="3">The sequence shown here is derived from an EMBL/GenBank/DDBJ whole genome shotgun (WGS) entry which is preliminary data.</text>
</comment>
<reference evidence="3" key="1">
    <citation type="submission" date="2020-10" db="EMBL/GenBank/DDBJ databases">
        <authorList>
            <person name="Kikuchi T."/>
        </authorList>
    </citation>
    <scope>NUCLEOTIDE SEQUENCE</scope>
    <source>
        <strain evidence="3">NKZ352</strain>
    </source>
</reference>
<accession>A0A8S1HAW0</accession>
<evidence type="ECO:0000259" key="2">
    <source>
        <dbReference type="Pfam" id="PF24983"/>
    </source>
</evidence>
<sequence>MSKSKTKLETQADSPGTNRKKKDLSRNNPKEKKKGSAESEASGKIRASKSKSALKKLSSKENVRKDSKEQSNEEKKKPEEMSLFEPVMGGARPAQAHLHGVKSNLRWKDGVTTVDDAEAMREVLERARKKVSRGRMKKLKKAKSASKLSIESEMDDVTEEDVITAAKMLNKVKLAKIIETECSPAEQTLLGEFCEDKTAKKSSETEKIVEKVAAAAVKAVVEKSEMCRGSASGELRMFAVEEGIAKTVSVALMMVRKDLLWVSWHDSTQEDSAWNPMTVKRVVKTPTQRSE</sequence>
<dbReference type="EMBL" id="CAJGYM010000026">
    <property type="protein sequence ID" value="CAD6192292.1"/>
    <property type="molecule type" value="Genomic_DNA"/>
</dbReference>
<gene>
    <name evidence="3" type="ORF">CAUJ_LOCUS8211</name>
</gene>
<dbReference type="InterPro" id="IPR056676">
    <property type="entry name" value="DUF7774"/>
</dbReference>
<evidence type="ECO:0000313" key="4">
    <source>
        <dbReference type="Proteomes" id="UP000835052"/>
    </source>
</evidence>
<protein>
    <recommendedName>
        <fullName evidence="2">DUF7774 domain-containing protein</fullName>
    </recommendedName>
</protein>